<dbReference type="EMBL" id="MU865327">
    <property type="protein sequence ID" value="KAK4227795.1"/>
    <property type="molecule type" value="Genomic_DNA"/>
</dbReference>
<name>A0AAN7H351_9PEZI</name>
<reference evidence="3" key="1">
    <citation type="journal article" date="2023" name="Mol. Phylogenet. Evol.">
        <title>Genome-scale phylogeny and comparative genomics of the fungal order Sordariales.</title>
        <authorList>
            <person name="Hensen N."/>
            <person name="Bonometti L."/>
            <person name="Westerberg I."/>
            <person name="Brannstrom I.O."/>
            <person name="Guillou S."/>
            <person name="Cros-Aarteil S."/>
            <person name="Calhoun S."/>
            <person name="Haridas S."/>
            <person name="Kuo A."/>
            <person name="Mondo S."/>
            <person name="Pangilinan J."/>
            <person name="Riley R."/>
            <person name="LaButti K."/>
            <person name="Andreopoulos B."/>
            <person name="Lipzen A."/>
            <person name="Chen C."/>
            <person name="Yan M."/>
            <person name="Daum C."/>
            <person name="Ng V."/>
            <person name="Clum A."/>
            <person name="Steindorff A."/>
            <person name="Ohm R.A."/>
            <person name="Martin F."/>
            <person name="Silar P."/>
            <person name="Natvig D.O."/>
            <person name="Lalanne C."/>
            <person name="Gautier V."/>
            <person name="Ament-Velasquez S.L."/>
            <person name="Kruys A."/>
            <person name="Hutchinson M.I."/>
            <person name="Powell A.J."/>
            <person name="Barry K."/>
            <person name="Miller A.N."/>
            <person name="Grigoriev I.V."/>
            <person name="Debuchy R."/>
            <person name="Gladieux P."/>
            <person name="Hiltunen Thoren M."/>
            <person name="Johannesson H."/>
        </authorList>
    </citation>
    <scope>NUCLEOTIDE SEQUENCE</scope>
    <source>
        <strain evidence="3">CBS 990.96</strain>
    </source>
</reference>
<dbReference type="GO" id="GO:0046475">
    <property type="term" value="P:glycerophospholipid catabolic process"/>
    <property type="evidence" value="ECO:0007669"/>
    <property type="project" value="TreeGrafter"/>
</dbReference>
<dbReference type="InterPro" id="IPR017946">
    <property type="entry name" value="PLC-like_Pdiesterase_TIM-brl"/>
</dbReference>
<keyword evidence="1" id="KW-0378">Hydrolase</keyword>
<dbReference type="PROSITE" id="PS51704">
    <property type="entry name" value="GP_PDE"/>
    <property type="match status" value="1"/>
</dbReference>
<organism evidence="3 4">
    <name type="scientific">Podospora fimiseda</name>
    <dbReference type="NCBI Taxonomy" id="252190"/>
    <lineage>
        <taxon>Eukaryota</taxon>
        <taxon>Fungi</taxon>
        <taxon>Dikarya</taxon>
        <taxon>Ascomycota</taxon>
        <taxon>Pezizomycotina</taxon>
        <taxon>Sordariomycetes</taxon>
        <taxon>Sordariomycetidae</taxon>
        <taxon>Sordariales</taxon>
        <taxon>Podosporaceae</taxon>
        <taxon>Podospora</taxon>
    </lineage>
</organism>
<keyword evidence="4" id="KW-1185">Reference proteome</keyword>
<dbReference type="GO" id="GO:0047389">
    <property type="term" value="F:glycerophosphocholine phosphodiesterase activity"/>
    <property type="evidence" value="ECO:0007669"/>
    <property type="project" value="TreeGrafter"/>
</dbReference>
<comment type="caution">
    <text evidence="3">The sequence shown here is derived from an EMBL/GenBank/DDBJ whole genome shotgun (WGS) entry which is preliminary data.</text>
</comment>
<proteinExistence type="predicted"/>
<feature type="domain" description="GP-PDE" evidence="2">
    <location>
        <begin position="1"/>
        <end position="216"/>
    </location>
</feature>
<dbReference type="Pfam" id="PF03009">
    <property type="entry name" value="GDPD"/>
    <property type="match status" value="1"/>
</dbReference>
<dbReference type="Proteomes" id="UP001301958">
    <property type="component" value="Unassembled WGS sequence"/>
</dbReference>
<evidence type="ECO:0000313" key="3">
    <source>
        <dbReference type="EMBL" id="KAK4227795.1"/>
    </source>
</evidence>
<dbReference type="InterPro" id="IPR051578">
    <property type="entry name" value="GDPD"/>
</dbReference>
<evidence type="ECO:0000313" key="4">
    <source>
        <dbReference type="Proteomes" id="UP001301958"/>
    </source>
</evidence>
<sequence length="216" mass="23814">MPPPPGHAVPVKQQLSDANLSLLGTHWRHSGPGERLKLQIDQTAPQSFALSTQDLVTRLLKSPTTVPFVIELKNELAIDMDCSAFLDCILQTVYRFGSKRTIVFTSFNPALCTALAVKQDTYPIFFLIDIPTTNKSVPGDVRSASLQNAMHFARPFGIAGVVAACDPFVLSSTLLAKVNERGLVFWKRPENMSDEYDKSAAKQSEAVLDFLVVNHR</sequence>
<evidence type="ECO:0000256" key="1">
    <source>
        <dbReference type="ARBA" id="ARBA00022801"/>
    </source>
</evidence>
<dbReference type="AlphaFoldDB" id="A0AAN7H351"/>
<gene>
    <name evidence="3" type="ORF">QBC38DRAFT_183836</name>
</gene>
<dbReference type="Gene3D" id="3.20.20.190">
    <property type="entry name" value="Phosphatidylinositol (PI) phosphodiesterase"/>
    <property type="match status" value="1"/>
</dbReference>
<dbReference type="PANTHER" id="PTHR22958:SF1">
    <property type="entry name" value="GLYCEROPHOSPHOCHOLINE PHOSPHODIESTERASE GPCPD1"/>
    <property type="match status" value="1"/>
</dbReference>
<dbReference type="PANTHER" id="PTHR22958">
    <property type="entry name" value="GLYCEROPHOSPHORYL DIESTER PHOSPHODIESTERASE"/>
    <property type="match status" value="1"/>
</dbReference>
<accession>A0AAN7H351</accession>
<dbReference type="SUPFAM" id="SSF51695">
    <property type="entry name" value="PLC-like phosphodiesterases"/>
    <property type="match status" value="1"/>
</dbReference>
<protein>
    <recommendedName>
        <fullName evidence="2">GP-PDE domain-containing protein</fullName>
    </recommendedName>
</protein>
<dbReference type="InterPro" id="IPR030395">
    <property type="entry name" value="GP_PDE_dom"/>
</dbReference>
<reference evidence="3" key="2">
    <citation type="submission" date="2023-05" db="EMBL/GenBank/DDBJ databases">
        <authorList>
            <consortium name="Lawrence Berkeley National Laboratory"/>
            <person name="Steindorff A."/>
            <person name="Hensen N."/>
            <person name="Bonometti L."/>
            <person name="Westerberg I."/>
            <person name="Brannstrom I.O."/>
            <person name="Guillou S."/>
            <person name="Cros-Aarteil S."/>
            <person name="Calhoun S."/>
            <person name="Haridas S."/>
            <person name="Kuo A."/>
            <person name="Mondo S."/>
            <person name="Pangilinan J."/>
            <person name="Riley R."/>
            <person name="Labutti K."/>
            <person name="Andreopoulos B."/>
            <person name="Lipzen A."/>
            <person name="Chen C."/>
            <person name="Yanf M."/>
            <person name="Daum C."/>
            <person name="Ng V."/>
            <person name="Clum A."/>
            <person name="Ohm R."/>
            <person name="Martin F."/>
            <person name="Silar P."/>
            <person name="Natvig D."/>
            <person name="Lalanne C."/>
            <person name="Gautier V."/>
            <person name="Ament-Velasquez S.L."/>
            <person name="Kruys A."/>
            <person name="Hutchinson M.I."/>
            <person name="Powell A.J."/>
            <person name="Barry K."/>
            <person name="Miller A.N."/>
            <person name="Grigoriev I.V."/>
            <person name="Debuchy R."/>
            <person name="Gladieux P."/>
            <person name="Thoren M.H."/>
            <person name="Johannesson H."/>
        </authorList>
    </citation>
    <scope>NUCLEOTIDE SEQUENCE</scope>
    <source>
        <strain evidence="3">CBS 990.96</strain>
    </source>
</reference>
<evidence type="ECO:0000259" key="2">
    <source>
        <dbReference type="PROSITE" id="PS51704"/>
    </source>
</evidence>